<gene>
    <name evidence="2" type="ORF">ESP62_007740</name>
</gene>
<dbReference type="OrthoDB" id="4966605at2"/>
<dbReference type="Gene3D" id="3.30.2010.20">
    <property type="match status" value="1"/>
</dbReference>
<reference evidence="2" key="1">
    <citation type="submission" date="2019-09" db="EMBL/GenBank/DDBJ databases">
        <authorList>
            <person name="Li J."/>
        </authorList>
    </citation>
    <scope>NUCLEOTIDE SEQUENCE [LARGE SCALE GENOMIC DNA]</scope>
    <source>
        <strain evidence="2">NRBC 14897</strain>
    </source>
</reference>
<dbReference type="EMBL" id="SDPP02000002">
    <property type="protein sequence ID" value="KAA1378259.1"/>
    <property type="molecule type" value="Genomic_DNA"/>
</dbReference>
<evidence type="ECO:0000313" key="2">
    <source>
        <dbReference type="EMBL" id="KAA1378259.1"/>
    </source>
</evidence>
<name>A0A641AMA4_9ACTN</name>
<accession>A0A641AMA4</accession>
<protein>
    <submittedName>
        <fullName evidence="2">Metallopeptidase family protein</fullName>
    </submittedName>
</protein>
<dbReference type="InterPro" id="IPR038555">
    <property type="entry name" value="Zincin_1_sf"/>
</dbReference>
<dbReference type="CDD" id="cd12954">
    <property type="entry name" value="MMP_TTHA0227_like_1"/>
    <property type="match status" value="1"/>
</dbReference>
<dbReference type="SUPFAM" id="SSF55486">
    <property type="entry name" value="Metalloproteases ('zincins'), catalytic domain"/>
    <property type="match status" value="1"/>
</dbReference>
<evidence type="ECO:0000256" key="1">
    <source>
        <dbReference type="SAM" id="MobiDB-lite"/>
    </source>
</evidence>
<evidence type="ECO:0000313" key="3">
    <source>
        <dbReference type="Proteomes" id="UP001515100"/>
    </source>
</evidence>
<sequence length="161" mass="17855">MTDPTPGRADGGASSRWRGVVSGPRPGRMRDRRGRGPRGPMALPGPLSPRSVPAHRPPRESFDLLVSDVLSALEPHFSVEPDHVEIVVEEAPLLPPEWTDDVPLSIVAPIPGGSRIMIFRIPITHRCLTDRDLEEVVWSVILDRLAEVWHLSPDDLDPRPR</sequence>
<dbReference type="InterPro" id="IPR010428">
    <property type="entry name" value="Zincin_1"/>
</dbReference>
<keyword evidence="3" id="KW-1185">Reference proteome</keyword>
<dbReference type="RefSeq" id="WP_129183024.1">
    <property type="nucleotide sequence ID" value="NZ_JAGIOG010000001.1"/>
</dbReference>
<organism evidence="2 3">
    <name type="scientific">Aeromicrobium fastidiosum</name>
    <dbReference type="NCBI Taxonomy" id="52699"/>
    <lineage>
        <taxon>Bacteria</taxon>
        <taxon>Bacillati</taxon>
        <taxon>Actinomycetota</taxon>
        <taxon>Actinomycetes</taxon>
        <taxon>Propionibacteriales</taxon>
        <taxon>Nocardioidaceae</taxon>
        <taxon>Aeromicrobium</taxon>
    </lineage>
</organism>
<feature type="region of interest" description="Disordered" evidence="1">
    <location>
        <begin position="1"/>
        <end position="58"/>
    </location>
</feature>
<proteinExistence type="predicted"/>
<dbReference type="AlphaFoldDB" id="A0A641AMA4"/>
<comment type="caution">
    <text evidence="2">The sequence shown here is derived from an EMBL/GenBank/DDBJ whole genome shotgun (WGS) entry which is preliminary data.</text>
</comment>
<dbReference type="Pfam" id="PF06262">
    <property type="entry name" value="Zincin_1"/>
    <property type="match status" value="1"/>
</dbReference>
<dbReference type="Proteomes" id="UP001515100">
    <property type="component" value="Unassembled WGS sequence"/>
</dbReference>